<feature type="transmembrane region" description="Helical" evidence="2">
    <location>
        <begin position="494"/>
        <end position="516"/>
    </location>
</feature>
<feature type="transmembrane region" description="Helical" evidence="2">
    <location>
        <begin position="251"/>
        <end position="272"/>
    </location>
</feature>
<evidence type="ECO:0000256" key="2">
    <source>
        <dbReference type="SAM" id="Phobius"/>
    </source>
</evidence>
<feature type="region of interest" description="Disordered" evidence="1">
    <location>
        <begin position="917"/>
        <end position="999"/>
    </location>
</feature>
<name>A0ABP5G8B5_9MICO</name>
<feature type="transmembrane region" description="Helical" evidence="2">
    <location>
        <begin position="552"/>
        <end position="572"/>
    </location>
</feature>
<feature type="transmembrane region" description="Helical" evidence="2">
    <location>
        <begin position="438"/>
        <end position="459"/>
    </location>
</feature>
<feature type="compositionally biased region" description="Acidic residues" evidence="1">
    <location>
        <begin position="951"/>
        <end position="970"/>
    </location>
</feature>
<comment type="caution">
    <text evidence="3">The sequence shown here is derived from an EMBL/GenBank/DDBJ whole genome shotgun (WGS) entry which is preliminary data.</text>
</comment>
<keyword evidence="4" id="KW-1185">Reference proteome</keyword>
<dbReference type="SUPFAM" id="SSF53448">
    <property type="entry name" value="Nucleotide-diphospho-sugar transferases"/>
    <property type="match status" value="1"/>
</dbReference>
<reference evidence="4" key="1">
    <citation type="journal article" date="2019" name="Int. J. Syst. Evol. Microbiol.">
        <title>The Global Catalogue of Microorganisms (GCM) 10K type strain sequencing project: providing services to taxonomists for standard genome sequencing and annotation.</title>
        <authorList>
            <consortium name="The Broad Institute Genomics Platform"/>
            <consortium name="The Broad Institute Genome Sequencing Center for Infectious Disease"/>
            <person name="Wu L."/>
            <person name="Ma J."/>
        </authorList>
    </citation>
    <scope>NUCLEOTIDE SEQUENCE [LARGE SCALE GENOMIC DNA]</scope>
    <source>
        <strain evidence="4">JCM 15672</strain>
    </source>
</reference>
<organism evidence="3 4">
    <name type="scientific">Agromyces tropicus</name>
    <dbReference type="NCBI Taxonomy" id="555371"/>
    <lineage>
        <taxon>Bacteria</taxon>
        <taxon>Bacillati</taxon>
        <taxon>Actinomycetota</taxon>
        <taxon>Actinomycetes</taxon>
        <taxon>Micrococcales</taxon>
        <taxon>Microbacteriaceae</taxon>
        <taxon>Agromyces</taxon>
    </lineage>
</organism>
<keyword evidence="2" id="KW-0812">Transmembrane</keyword>
<feature type="transmembrane region" description="Helical" evidence="2">
    <location>
        <begin position="684"/>
        <end position="707"/>
    </location>
</feature>
<protein>
    <recommendedName>
        <fullName evidence="5">Glycosyltransferase family 2 protein</fullName>
    </recommendedName>
</protein>
<accession>A0ABP5G8B5</accession>
<feature type="transmembrane region" description="Helical" evidence="2">
    <location>
        <begin position="655"/>
        <end position="678"/>
    </location>
</feature>
<feature type="transmembrane region" description="Helical" evidence="2">
    <location>
        <begin position="522"/>
        <end position="545"/>
    </location>
</feature>
<evidence type="ECO:0000256" key="1">
    <source>
        <dbReference type="SAM" id="MobiDB-lite"/>
    </source>
</evidence>
<feature type="transmembrane region" description="Helical" evidence="2">
    <location>
        <begin position="353"/>
        <end position="380"/>
    </location>
</feature>
<feature type="transmembrane region" description="Helical" evidence="2">
    <location>
        <begin position="624"/>
        <end position="643"/>
    </location>
</feature>
<dbReference type="InterPro" id="IPR050834">
    <property type="entry name" value="Glycosyltransf_2"/>
</dbReference>
<evidence type="ECO:0000313" key="3">
    <source>
        <dbReference type="EMBL" id="GAA2040637.1"/>
    </source>
</evidence>
<evidence type="ECO:0000313" key="4">
    <source>
        <dbReference type="Proteomes" id="UP001501196"/>
    </source>
</evidence>
<proteinExistence type="predicted"/>
<feature type="compositionally biased region" description="Low complexity" evidence="1">
    <location>
        <begin position="971"/>
        <end position="980"/>
    </location>
</feature>
<dbReference type="Gene3D" id="3.90.550.10">
    <property type="entry name" value="Spore Coat Polysaccharide Biosynthesis Protein SpsA, Chain A"/>
    <property type="match status" value="1"/>
</dbReference>
<dbReference type="Proteomes" id="UP001501196">
    <property type="component" value="Unassembled WGS sequence"/>
</dbReference>
<evidence type="ECO:0008006" key="5">
    <source>
        <dbReference type="Google" id="ProtNLM"/>
    </source>
</evidence>
<dbReference type="RefSeq" id="WP_344375508.1">
    <property type="nucleotide sequence ID" value="NZ_BAAAPW010000004.1"/>
</dbReference>
<keyword evidence="2" id="KW-1133">Transmembrane helix</keyword>
<feature type="transmembrane region" description="Helical" evidence="2">
    <location>
        <begin position="714"/>
        <end position="738"/>
    </location>
</feature>
<dbReference type="PANTHER" id="PTHR43685:SF3">
    <property type="entry name" value="SLR2126 PROTEIN"/>
    <property type="match status" value="1"/>
</dbReference>
<sequence>MFPRVTAVVVVQHGGDRLRTTLEALREQTRRPDDLAVVLMGVDDATRRTVEAQRPAHVVSLGEALPFGEAVELVARTLPDPAEDRDALWLLTEDAAPDPDALEALVAALENARSAVVAAPKLVDWDDPRRMVRFGRTVTRWGRSVAVVDGELDQGQHDELSDVLGADSAGLLVRHVVWRDLDGFDPALPVVDDGLDLGIRARLAGHRVIAVPAARIRFGDVGIAGPGSEPGGRAARRRARESRTERLHRRLVAAPVVLAPLHWLTLLPLAVLRSLRHLLAKTPGAIPGEFRAAVEVMVTPQRVVRSRRVIARTRTARWSSLAPLRMRPDEVRVRRQQAAEARRQRARGRADDLMFLQTGGGWVLLATVAASVVVFAPLVASGGVAGGGLLPLSDDVGTLWRNAAAGWRDVGGGFEGAADPFAGVVAVLGTGAFWSPSFALLALWLVAIPLSGLGGWFAAARLTERAALRVLGGLGWALAPPLLDALAAGRPGAVIVHVLLPWLAVLMFAAATSWAAAAAASLVFAAIVACAPSAAPALVVAWLVALPLSGRAAVRLAGIPLPALALFLPLIVQQVQRGAPLSLLADPGLPHGAAEPTPVQVALGQASGTWGRWDEALGGIVAEFVPPVVVLAVLIAPLVLAAISVVGSRRLRGGLLALALAILGFATAVGATLVHVAFTGERVVPVWAGAGISLMWLGLLAAAVVALSTLRWGAAAAATVVIAGGIVAVAPTLAALALGQTAVGPAPERTLPAFVEAEAATDPRVGTLRIEPTADGGLRATIERGSGATLDEQSTLASTRRELTPTTEEIATLAGNLVSRSGFDAAPAVDDLGLSFVLLGPGSEDGRAAAVEARARAALDGNPQVAAIGETDFGPLWRFTDAEADAPGARLPEPGPIAGWIVAGQLLVVGAALLLSIPTGGGREPDRRPPSRRRRRRPRPVPDAAAASSAAEDDAVTGTPPEDDTDEDAAAEPVPASAAARPTSPGEPDEEGDRRADDA</sequence>
<feature type="compositionally biased region" description="Basic residues" evidence="1">
    <location>
        <begin position="930"/>
        <end position="939"/>
    </location>
</feature>
<gene>
    <name evidence="3" type="ORF">GCM10009819_27750</name>
</gene>
<dbReference type="Pfam" id="PF13641">
    <property type="entry name" value="Glyco_tranf_2_3"/>
    <property type="match status" value="1"/>
</dbReference>
<dbReference type="EMBL" id="BAAAPW010000004">
    <property type="protein sequence ID" value="GAA2040637.1"/>
    <property type="molecule type" value="Genomic_DNA"/>
</dbReference>
<keyword evidence="2" id="KW-0472">Membrane</keyword>
<dbReference type="InterPro" id="IPR029044">
    <property type="entry name" value="Nucleotide-diphossugar_trans"/>
</dbReference>
<dbReference type="PANTHER" id="PTHR43685">
    <property type="entry name" value="GLYCOSYLTRANSFERASE"/>
    <property type="match status" value="1"/>
</dbReference>